<evidence type="ECO:0000313" key="2">
    <source>
        <dbReference type="Proteomes" id="UP000031802"/>
    </source>
</evidence>
<dbReference type="SUPFAM" id="SSF52833">
    <property type="entry name" value="Thioredoxin-like"/>
    <property type="match status" value="1"/>
</dbReference>
<protein>
    <recommendedName>
        <fullName evidence="3">Thioredoxin domain-containing protein</fullName>
    </recommendedName>
</protein>
<evidence type="ECO:0008006" key="3">
    <source>
        <dbReference type="Google" id="ProtNLM"/>
    </source>
</evidence>
<dbReference type="OrthoDB" id="6398367at2"/>
<dbReference type="Gene3D" id="3.40.30.10">
    <property type="entry name" value="Glutaredoxin"/>
    <property type="match status" value="1"/>
</dbReference>
<dbReference type="PATRIC" id="fig|1229276.3.peg.1767"/>
<dbReference type="RefSeq" id="WP_037497602.1">
    <property type="nucleotide sequence ID" value="NZ_JJMU01000024.1"/>
</dbReference>
<proteinExistence type="predicted"/>
<dbReference type="Proteomes" id="UP000031802">
    <property type="component" value="Unassembled WGS sequence"/>
</dbReference>
<reference evidence="2" key="1">
    <citation type="submission" date="2014-04" db="EMBL/GenBank/DDBJ databases">
        <title>Whole-Genome optical mapping and complete genome sequence of Sphingobacterium deserti sp. nov., a new spaces isolated from desert in the west of China.</title>
        <authorList>
            <person name="Teng C."/>
            <person name="Zhou Z."/>
            <person name="Li X."/>
            <person name="Chen M."/>
            <person name="Lin M."/>
            <person name="Wang L."/>
            <person name="Su S."/>
            <person name="Zhang C."/>
            <person name="Zhang W."/>
        </authorList>
    </citation>
    <scope>NUCLEOTIDE SEQUENCE [LARGE SCALE GENOMIC DNA]</scope>
    <source>
        <strain evidence="2">ACCC05744</strain>
    </source>
</reference>
<reference evidence="1 2" key="2">
    <citation type="journal article" date="2015" name="PLoS ONE">
        <title>Whole-Genome Optical Mapping and Finished Genome Sequence of Sphingobacterium deserti sp. nov., a New Species Isolated from the Western Desert of China.</title>
        <authorList>
            <person name="Teng C."/>
            <person name="Zhou Z."/>
            <person name="Molnar I."/>
            <person name="Li X."/>
            <person name="Tang R."/>
            <person name="Chen M."/>
            <person name="Wang L."/>
            <person name="Su S."/>
            <person name="Zhang W."/>
            <person name="Lin M."/>
        </authorList>
    </citation>
    <scope>NUCLEOTIDE SEQUENCE [LARGE SCALE GENOMIC DNA]</scope>
    <source>
        <strain evidence="2">ACCC05744</strain>
    </source>
</reference>
<sequence length="184" mass="21207">MKLSLYIIVTVAFFTACKSPFHGLSDQEKRKYQVFKYSDSTKVADDLLAITSEDIPTLTHENNRNLIIFFTSWCPGSKENIPKVITTLRNSDINIVLITPDDYYFKSNYEKYRAELDYSKSVYFLDADVYTSWNPHKKMKAFMKEAFPAIKNVRGFPSGLYTENGQVVASGIINTDFIDSYLRK</sequence>
<dbReference type="AlphaFoldDB" id="A0A0B8T1D5"/>
<evidence type="ECO:0000313" key="1">
    <source>
        <dbReference type="EMBL" id="KGE14687.1"/>
    </source>
</evidence>
<accession>A0A0B8T1D5</accession>
<keyword evidence="2" id="KW-1185">Reference proteome</keyword>
<dbReference type="EMBL" id="JJMU01000024">
    <property type="protein sequence ID" value="KGE14687.1"/>
    <property type="molecule type" value="Genomic_DNA"/>
</dbReference>
<name>A0A0B8T1D5_9SPHI</name>
<organism evidence="1 2">
    <name type="scientific">Sphingobacterium deserti</name>
    <dbReference type="NCBI Taxonomy" id="1229276"/>
    <lineage>
        <taxon>Bacteria</taxon>
        <taxon>Pseudomonadati</taxon>
        <taxon>Bacteroidota</taxon>
        <taxon>Sphingobacteriia</taxon>
        <taxon>Sphingobacteriales</taxon>
        <taxon>Sphingobacteriaceae</taxon>
        <taxon>Sphingobacterium</taxon>
    </lineage>
</organism>
<gene>
    <name evidence="1" type="ORF">DI53_1716</name>
</gene>
<dbReference type="InterPro" id="IPR036249">
    <property type="entry name" value="Thioredoxin-like_sf"/>
</dbReference>
<dbReference type="PROSITE" id="PS51257">
    <property type="entry name" value="PROKAR_LIPOPROTEIN"/>
    <property type="match status" value="1"/>
</dbReference>
<comment type="caution">
    <text evidence="1">The sequence shown here is derived from an EMBL/GenBank/DDBJ whole genome shotgun (WGS) entry which is preliminary data.</text>
</comment>